<comment type="caution">
    <text evidence="5">The sequence shown here is derived from an EMBL/GenBank/DDBJ whole genome shotgun (WGS) entry which is preliminary data.</text>
</comment>
<evidence type="ECO:0000313" key="5">
    <source>
        <dbReference type="EMBL" id="MBB4444292.1"/>
    </source>
</evidence>
<sequence>MSSEALNSLRETLRLLMSRHAGGEKREDTYKDGFQQGLAAAIDEIDKIPATQFVALATIPPDCAIGEFYGFTETTTLYRLVPEGAPPPSSLGGSTTPHKSEEPQMVKSHEAIKAVRDGHRIARSGWNGKGMYVYQHEPNGFKPVLILRTAKGEYQPGWVFSQEDVFSDDWEIVE</sequence>
<dbReference type="AlphaFoldDB" id="A0A7W6Y035"/>
<dbReference type="Proteomes" id="UP000524535">
    <property type="component" value="Unassembled WGS sequence"/>
</dbReference>
<evidence type="ECO:0000313" key="6">
    <source>
        <dbReference type="Proteomes" id="UP000520770"/>
    </source>
</evidence>
<dbReference type="Pfam" id="PF11195">
    <property type="entry name" value="Tad2-like"/>
    <property type="match status" value="1"/>
</dbReference>
<evidence type="ECO:0000256" key="1">
    <source>
        <dbReference type="SAM" id="MobiDB-lite"/>
    </source>
</evidence>
<feature type="region of interest" description="Disordered" evidence="1">
    <location>
        <begin position="82"/>
        <end position="104"/>
    </location>
</feature>
<name>A0A7W6Y035_9HYPH</name>
<proteinExistence type="predicted"/>
<organism evidence="5 8">
    <name type="scientific">Aliirhizobium cellulosilyticum</name>
    <dbReference type="NCBI Taxonomy" id="393664"/>
    <lineage>
        <taxon>Bacteria</taxon>
        <taxon>Pseudomonadati</taxon>
        <taxon>Pseudomonadota</taxon>
        <taxon>Alphaproteobacteria</taxon>
        <taxon>Hyphomicrobiales</taxon>
        <taxon>Rhizobiaceae</taxon>
        <taxon>Aliirhizobium</taxon>
    </lineage>
</organism>
<evidence type="ECO:0000313" key="3">
    <source>
        <dbReference type="EMBL" id="MBB4348002.1"/>
    </source>
</evidence>
<evidence type="ECO:0000313" key="8">
    <source>
        <dbReference type="Proteomes" id="UP000576087"/>
    </source>
</evidence>
<feature type="domain" description="Thoeris anti-defense 2-like" evidence="2">
    <location>
        <begin position="109"/>
        <end position="173"/>
    </location>
</feature>
<dbReference type="InterPro" id="IPR021361">
    <property type="entry name" value="Tad2-like_dom"/>
</dbReference>
<gene>
    <name evidence="4" type="ORF">GGE31_000075</name>
    <name evidence="3" type="ORF">GGE33_001710</name>
    <name evidence="5" type="ORF">GGE35_000074</name>
</gene>
<dbReference type="RefSeq" id="WP_183822079.1">
    <property type="nucleotide sequence ID" value="NZ_JACIGW010000001.1"/>
</dbReference>
<dbReference type="EMBL" id="JACIGW010000001">
    <property type="protein sequence ID" value="MBB4348002.1"/>
    <property type="molecule type" value="Genomic_DNA"/>
</dbReference>
<dbReference type="Proteomes" id="UP000576087">
    <property type="component" value="Unassembled WGS sequence"/>
</dbReference>
<protein>
    <recommendedName>
        <fullName evidence="2">Thoeris anti-defense 2-like domain-containing protein</fullName>
    </recommendedName>
</protein>
<keyword evidence="7" id="KW-1185">Reference proteome</keyword>
<dbReference type="Proteomes" id="UP000520770">
    <property type="component" value="Unassembled WGS sequence"/>
</dbReference>
<reference evidence="6 7" key="1">
    <citation type="submission" date="2020-08" db="EMBL/GenBank/DDBJ databases">
        <title>Genomic Encyclopedia of Type Strains, Phase IV (KMG-V): Genome sequencing to study the core and pangenomes of soil and plant-associated prokaryotes.</title>
        <authorList>
            <person name="Whitman W."/>
        </authorList>
    </citation>
    <scope>NUCLEOTIDE SEQUENCE [LARGE SCALE GENOMIC DNA]</scope>
    <source>
        <strain evidence="4 7">SEMIA 444</strain>
        <strain evidence="3 6">SEMIA 448</strain>
        <strain evidence="5 8">SEMIA 452</strain>
    </source>
</reference>
<dbReference type="EMBL" id="JACIHM010000001">
    <property type="protein sequence ID" value="MBB4444292.1"/>
    <property type="molecule type" value="Genomic_DNA"/>
</dbReference>
<evidence type="ECO:0000313" key="4">
    <source>
        <dbReference type="EMBL" id="MBB4409604.1"/>
    </source>
</evidence>
<accession>A0A7W6Y035</accession>
<evidence type="ECO:0000313" key="7">
    <source>
        <dbReference type="Proteomes" id="UP000524535"/>
    </source>
</evidence>
<dbReference type="EMBL" id="JACIGY010000001">
    <property type="protein sequence ID" value="MBB4409604.1"/>
    <property type="molecule type" value="Genomic_DNA"/>
</dbReference>
<evidence type="ECO:0000259" key="2">
    <source>
        <dbReference type="Pfam" id="PF11195"/>
    </source>
</evidence>